<evidence type="ECO:0000256" key="4">
    <source>
        <dbReference type="SAM" id="Coils"/>
    </source>
</evidence>
<dbReference type="PROSITE" id="PS50913">
    <property type="entry name" value="GRIP"/>
    <property type="match status" value="1"/>
</dbReference>
<dbReference type="PANTHER" id="PTHR18921">
    <property type="entry name" value="MYOSIN HEAVY CHAIN - RELATED"/>
    <property type="match status" value="1"/>
</dbReference>
<evidence type="ECO:0000313" key="7">
    <source>
        <dbReference type="EMBL" id="CAI8048204.1"/>
    </source>
</evidence>
<keyword evidence="8" id="KW-1185">Reference proteome</keyword>
<feature type="region of interest" description="Disordered" evidence="5">
    <location>
        <begin position="1140"/>
        <end position="1160"/>
    </location>
</feature>
<feature type="domain" description="GRIP" evidence="6">
    <location>
        <begin position="1084"/>
        <end position="1133"/>
    </location>
</feature>
<accession>A0AA35X8I9</accession>
<evidence type="ECO:0000256" key="5">
    <source>
        <dbReference type="SAM" id="MobiDB-lite"/>
    </source>
</evidence>
<proteinExistence type="predicted"/>
<feature type="compositionally biased region" description="Basic and acidic residues" evidence="5">
    <location>
        <begin position="262"/>
        <end position="272"/>
    </location>
</feature>
<evidence type="ECO:0000259" key="6">
    <source>
        <dbReference type="PROSITE" id="PS50913"/>
    </source>
</evidence>
<dbReference type="Proteomes" id="UP001174909">
    <property type="component" value="Unassembled WGS sequence"/>
</dbReference>
<evidence type="ECO:0000256" key="2">
    <source>
        <dbReference type="ARBA" id="ARBA00023034"/>
    </source>
</evidence>
<dbReference type="GO" id="GO:0005794">
    <property type="term" value="C:Golgi apparatus"/>
    <property type="evidence" value="ECO:0007669"/>
    <property type="project" value="UniProtKB-SubCell"/>
</dbReference>
<dbReference type="GO" id="GO:0031267">
    <property type="term" value="F:small GTPase binding"/>
    <property type="evidence" value="ECO:0007669"/>
    <property type="project" value="TreeGrafter"/>
</dbReference>
<keyword evidence="3 4" id="KW-0175">Coiled coil</keyword>
<evidence type="ECO:0000256" key="3">
    <source>
        <dbReference type="ARBA" id="ARBA00023054"/>
    </source>
</evidence>
<feature type="compositionally biased region" description="Basic and acidic residues" evidence="5">
    <location>
        <begin position="849"/>
        <end position="876"/>
    </location>
</feature>
<dbReference type="InterPro" id="IPR000237">
    <property type="entry name" value="GRIP_dom"/>
</dbReference>
<feature type="region of interest" description="Disordered" evidence="5">
    <location>
        <begin position="1180"/>
        <end position="1283"/>
    </location>
</feature>
<feature type="coiled-coil region" evidence="4">
    <location>
        <begin position="307"/>
        <end position="425"/>
    </location>
</feature>
<comment type="caution">
    <text evidence="7">The sequence shown here is derived from an EMBL/GenBank/DDBJ whole genome shotgun (WGS) entry which is preliminary data.</text>
</comment>
<comment type="subcellular location">
    <subcellularLocation>
        <location evidence="1">Golgi apparatus</location>
    </subcellularLocation>
</comment>
<evidence type="ECO:0000256" key="1">
    <source>
        <dbReference type="ARBA" id="ARBA00004555"/>
    </source>
</evidence>
<feature type="region of interest" description="Disordered" evidence="5">
    <location>
        <begin position="253"/>
        <end position="272"/>
    </location>
</feature>
<organism evidence="7 8">
    <name type="scientific">Geodia barretti</name>
    <name type="common">Barrett's horny sponge</name>
    <dbReference type="NCBI Taxonomy" id="519541"/>
    <lineage>
        <taxon>Eukaryota</taxon>
        <taxon>Metazoa</taxon>
        <taxon>Porifera</taxon>
        <taxon>Demospongiae</taxon>
        <taxon>Heteroscleromorpha</taxon>
        <taxon>Tetractinellida</taxon>
        <taxon>Astrophorina</taxon>
        <taxon>Geodiidae</taxon>
        <taxon>Geodia</taxon>
    </lineage>
</organism>
<feature type="region of interest" description="Disordered" evidence="5">
    <location>
        <begin position="218"/>
        <end position="246"/>
    </location>
</feature>
<dbReference type="PANTHER" id="PTHR18921:SF2">
    <property type="entry name" value="THYROID RECEPTOR-INTERACTING PROTEIN 11"/>
    <property type="match status" value="1"/>
</dbReference>
<dbReference type="EMBL" id="CASHTH010003713">
    <property type="protein sequence ID" value="CAI8048204.1"/>
    <property type="molecule type" value="Genomic_DNA"/>
</dbReference>
<dbReference type="GO" id="GO:0007030">
    <property type="term" value="P:Golgi organization"/>
    <property type="evidence" value="ECO:0007669"/>
    <property type="project" value="TreeGrafter"/>
</dbReference>
<protein>
    <submittedName>
        <fullName evidence="7">Thyroid receptor-interacting protein 11</fullName>
    </submittedName>
</protein>
<feature type="coiled-coil region" evidence="4">
    <location>
        <begin position="568"/>
        <end position="751"/>
    </location>
</feature>
<feature type="compositionally biased region" description="Polar residues" evidence="5">
    <location>
        <begin position="1237"/>
        <end position="1265"/>
    </location>
</feature>
<sequence>MTSWLSGGLSQFSSITDQISTFTKDVLSETTEEIEDPTAELQVARRKIQQLEEVNGHYKTEWEKLQRHSEEAELRRLRTETVSLKEQQRKIVSSGGRLEASSTSPLSKLGGERAFFSGSRGGRGEWEVAQLEPVAAGGGWEGEEVGRGEGEGGGWGEYHDFGDVISSQGEINRLQMELTRLSAESKHWRALAEEKRERSQHQHQLSALEAAHNEKLCSLSSHTHATDSTRETSGKDGEEGEEEASVKVQLREAMGDGGESGGGRREESADETIRGSLLSALEEVSLDEMDGGGEKGRRRVNDQSTVVAALQSQLVESREMCAKLESELVKMTVEVNRLREECGEGVERERVAVESLRAEVDSLNSQLAALQRERVEAGREVGREREVGSLKREVETLEEELRASRESLERRLSEAESSSQELRGRWQSVTNEKTEVEMKAKELAATLHEQKVSPQEVVGQLQSEVEHLKRQFLQERDSYTRHAEQEKAQLTSVVTELQNSISQHEEVVASLRTQWQQSQRDAETLSQQVDQLVVEAEGKDHQLQQLLLTEHSNEKSVSEDGRLVRERLQESNAAVLDLQENLRKARAEMEESLRRVDAEKEECLRRVNEEKEESIRRVITEKEELVRALDSSLATVKLENHELETGMDKLKVKENSLREEVEHLEVRLRVENEALARAESETNTVREELRASEERRSQLENLLLEKESVVTRLESDTKATRGGISQLAADHAAIEARLAEKEMLIEHSEKNLREVGRLLASRDEEIATLQRARSEGCSSTTDDGRDHGALEAVTRERDELLVQERTTQSEVLGLQSSLTESRATLDSLNCKLREASTRNSELEQAVEVAQRETGGERERLEERTREVEEEEAGRAREELAAKQTECGKLVRQLEHLKAHLVQVEERYTQDALRAEERERGERKRVEELQETLRHSSYIDQQENLQTRARVADLEEQLHVLATQRDAAILELSSAREEAEGSAAALSNLQSVLEQFQRDKSSELNEALKRSQLELANTLSELNTLGTTYNTVQGQLNEVRATEGLLHQQLKEREKRTSIYSKKVMTRLGSSLHSTEEALERLMREQGGRVDQNLVKNLVVGYVQATDRKKPEVLNLIAKILDFSPSEVLQVQQSRRSGGWLGGLWGRQGPSSPLTPSPKLPVQGASLSQLFVSFLETESLPSSSLSLPHHPPQAPPLAPPPLGRVPEPDPDRPSRATTGLALSHPPPPTSLHPSISSQSIGPHLSTNSTQISSSQRYTDTDNLPNSGITQGPSGTTGGPAGPPVWYHTRTVTRDQCTPLFPRHRSPPVTSHTILPNACTPHHYHHHSTGHLIN</sequence>
<evidence type="ECO:0000313" key="8">
    <source>
        <dbReference type="Proteomes" id="UP001174909"/>
    </source>
</evidence>
<name>A0AA35X8I9_GEOBA</name>
<reference evidence="7" key="1">
    <citation type="submission" date="2023-03" db="EMBL/GenBank/DDBJ databases">
        <authorList>
            <person name="Steffen K."/>
            <person name="Cardenas P."/>
        </authorList>
    </citation>
    <scope>NUCLEOTIDE SEQUENCE</scope>
</reference>
<keyword evidence="7" id="KW-0675">Receptor</keyword>
<dbReference type="Gene3D" id="1.10.287.1490">
    <property type="match status" value="1"/>
</dbReference>
<dbReference type="GO" id="GO:0006888">
    <property type="term" value="P:endoplasmic reticulum to Golgi vesicle-mediated transport"/>
    <property type="evidence" value="ECO:0007669"/>
    <property type="project" value="TreeGrafter"/>
</dbReference>
<feature type="region of interest" description="Disordered" evidence="5">
    <location>
        <begin position="848"/>
        <end position="876"/>
    </location>
</feature>
<feature type="compositionally biased region" description="Pro residues" evidence="5">
    <location>
        <begin position="1188"/>
        <end position="1202"/>
    </location>
</feature>
<gene>
    <name evidence="7" type="ORF">GBAR_LOCUS26615</name>
</gene>
<feature type="compositionally biased region" description="Basic and acidic residues" evidence="5">
    <location>
        <begin position="224"/>
        <end position="237"/>
    </location>
</feature>
<feature type="coiled-coil region" evidence="4">
    <location>
        <begin position="34"/>
        <end position="87"/>
    </location>
</feature>
<keyword evidence="2" id="KW-0333">Golgi apparatus</keyword>
<feature type="coiled-coil region" evidence="4">
    <location>
        <begin position="164"/>
        <end position="211"/>
    </location>
</feature>